<comment type="catalytic activity">
    <reaction evidence="9">
        <text>2 5-aminolevulinate = porphobilinogen + 2 H2O + H(+)</text>
        <dbReference type="Rhea" id="RHEA:24064"/>
        <dbReference type="ChEBI" id="CHEBI:15377"/>
        <dbReference type="ChEBI" id="CHEBI:15378"/>
        <dbReference type="ChEBI" id="CHEBI:58126"/>
        <dbReference type="ChEBI" id="CHEBI:356416"/>
        <dbReference type="EC" id="4.2.1.24"/>
    </reaction>
</comment>
<dbReference type="AlphaFoldDB" id="A0A2P2D863"/>
<dbReference type="InterPro" id="IPR013785">
    <property type="entry name" value="Aldolase_TIM"/>
</dbReference>
<comment type="pathway">
    <text evidence="1">Porphyrin-containing compound metabolism; protoporphyrin-IX biosynthesis; coproporphyrinogen-III from 5-aminolevulinate: step 1/4.</text>
</comment>
<organism evidence="14 15">
    <name type="scientific">Leptospira ellinghausenii</name>
    <dbReference type="NCBI Taxonomy" id="1917822"/>
    <lineage>
        <taxon>Bacteria</taxon>
        <taxon>Pseudomonadati</taxon>
        <taxon>Spirochaetota</taxon>
        <taxon>Spirochaetia</taxon>
        <taxon>Leptospirales</taxon>
        <taxon>Leptospiraceae</taxon>
        <taxon>Leptospira</taxon>
    </lineage>
</organism>
<dbReference type="PANTHER" id="PTHR11458:SF0">
    <property type="entry name" value="DELTA-AMINOLEVULINIC ACID DEHYDRATASE"/>
    <property type="match status" value="1"/>
</dbReference>
<protein>
    <recommendedName>
        <fullName evidence="4">Delta-aminolevulinic acid dehydratase</fullName>
        <ecNumber evidence="3">4.2.1.24</ecNumber>
    </recommendedName>
    <alternativeName>
        <fullName evidence="8">Porphobilinogen synthase</fullName>
    </alternativeName>
</protein>
<reference evidence="15" key="1">
    <citation type="journal article" date="2019" name="Microbiol. Immunol.">
        <title>Molecular and phenotypic characterization of Leptospira johnsonii sp. nov., Leptospira ellinghausenii sp. nov. and Leptospira ryugenii sp. nov. isolated from soil and water in Japan.</title>
        <authorList>
            <person name="Masuzawa T."/>
            <person name="Saito M."/>
            <person name="Nakao R."/>
            <person name="Nikaido Y."/>
            <person name="Matsumoto M."/>
            <person name="Ogawa M."/>
            <person name="Yokoyama M."/>
            <person name="Hidaka Y."/>
            <person name="Tomita J."/>
            <person name="Sakakibara K."/>
            <person name="Suzuki K."/>
            <person name="Yasuda S."/>
            <person name="Sato H."/>
            <person name="Yamaguchi M."/>
            <person name="Yoshida S.I."/>
            <person name="Koizumi N."/>
            <person name="Kawamura Y."/>
        </authorList>
    </citation>
    <scope>NUCLEOTIDE SEQUENCE [LARGE SCALE GENOMIC DNA]</scope>
    <source>
        <strain evidence="15">E18</strain>
    </source>
</reference>
<evidence type="ECO:0000256" key="7">
    <source>
        <dbReference type="ARBA" id="ARBA00023244"/>
    </source>
</evidence>
<evidence type="ECO:0000256" key="4">
    <source>
        <dbReference type="ARBA" id="ARBA00020771"/>
    </source>
</evidence>
<feature type="binding site" evidence="11">
    <location>
        <position position="268"/>
    </location>
    <ligand>
        <name>5-aminolevulinate</name>
        <dbReference type="ChEBI" id="CHEBI:356416"/>
        <label>2</label>
    </ligand>
</feature>
<keyword evidence="12" id="KW-0479">Metal-binding</keyword>
<dbReference type="NCBIfam" id="NF006762">
    <property type="entry name" value="PRK09283.1"/>
    <property type="match status" value="1"/>
</dbReference>
<feature type="binding site" evidence="11">
    <location>
        <position position="211"/>
    </location>
    <ligand>
        <name>5-aminolevulinate</name>
        <dbReference type="ChEBI" id="CHEBI:356416"/>
        <label>1</label>
    </ligand>
</feature>
<feature type="binding site" evidence="11">
    <location>
        <position position="199"/>
    </location>
    <ligand>
        <name>5-aminolevulinate</name>
        <dbReference type="ChEBI" id="CHEBI:356416"/>
        <label>1</label>
    </ligand>
</feature>
<gene>
    <name evidence="14" type="primary">hemB</name>
    <name evidence="14" type="ORF">LPTSP2_00920</name>
</gene>
<dbReference type="PIRSF" id="PIRSF001415">
    <property type="entry name" value="Porphbilin_synth"/>
    <property type="match status" value="1"/>
</dbReference>
<name>A0A2P2D863_9LEPT</name>
<evidence type="ECO:0000256" key="11">
    <source>
        <dbReference type="PIRSR" id="PIRSR001415-2"/>
    </source>
</evidence>
<evidence type="ECO:0000313" key="14">
    <source>
        <dbReference type="EMBL" id="GBF40826.1"/>
    </source>
</evidence>
<comment type="caution">
    <text evidence="14">The sequence shown here is derived from an EMBL/GenBank/DDBJ whole genome shotgun (WGS) entry which is preliminary data.</text>
</comment>
<evidence type="ECO:0000256" key="2">
    <source>
        <dbReference type="ARBA" id="ARBA00008055"/>
    </source>
</evidence>
<feature type="binding site" evidence="11">
    <location>
        <position position="307"/>
    </location>
    <ligand>
        <name>5-aminolevulinate</name>
        <dbReference type="ChEBI" id="CHEBI:356416"/>
        <label>2</label>
    </ligand>
</feature>
<dbReference type="OrthoDB" id="9805001at2"/>
<evidence type="ECO:0000256" key="12">
    <source>
        <dbReference type="PIRSR" id="PIRSR001415-3"/>
    </source>
</evidence>
<dbReference type="UniPathway" id="UPA00251">
    <property type="reaction ID" value="UER00318"/>
</dbReference>
<accession>A0A2P2D863</accession>
<keyword evidence="7" id="KW-0627">Porphyrin biosynthesis</keyword>
<dbReference type="PANTHER" id="PTHR11458">
    <property type="entry name" value="DELTA-AMINOLEVULINIC ACID DEHYDRATASE"/>
    <property type="match status" value="1"/>
</dbReference>
<keyword evidence="12" id="KW-0862">Zinc</keyword>
<dbReference type="GO" id="GO:0008270">
    <property type="term" value="F:zinc ion binding"/>
    <property type="evidence" value="ECO:0007669"/>
    <property type="project" value="TreeGrafter"/>
</dbReference>
<evidence type="ECO:0000256" key="8">
    <source>
        <dbReference type="ARBA" id="ARBA00032837"/>
    </source>
</evidence>
<evidence type="ECO:0000256" key="10">
    <source>
        <dbReference type="PIRSR" id="PIRSR001415-1"/>
    </source>
</evidence>
<feature type="binding site" evidence="12">
    <location>
        <position position="115"/>
    </location>
    <ligand>
        <name>Zn(2+)</name>
        <dbReference type="ChEBI" id="CHEBI:29105"/>
        <note>catalytic</note>
    </ligand>
</feature>
<feature type="binding site" evidence="12">
    <location>
        <position position="113"/>
    </location>
    <ligand>
        <name>Zn(2+)</name>
        <dbReference type="ChEBI" id="CHEBI:29105"/>
        <note>catalytic</note>
    </ligand>
</feature>
<dbReference type="RefSeq" id="WP_108958106.1">
    <property type="nucleotide sequence ID" value="NZ_BFAZ01000001.1"/>
</dbReference>
<feature type="active site" description="Schiff-base intermediate with substrate" evidence="10">
    <location>
        <position position="242"/>
    </location>
</feature>
<dbReference type="InterPro" id="IPR001731">
    <property type="entry name" value="ALAD"/>
</dbReference>
<evidence type="ECO:0000313" key="15">
    <source>
        <dbReference type="Proteomes" id="UP000245206"/>
    </source>
</evidence>
<dbReference type="Gene3D" id="3.20.20.70">
    <property type="entry name" value="Aldolase class I"/>
    <property type="match status" value="1"/>
</dbReference>
<dbReference type="GO" id="GO:0005829">
    <property type="term" value="C:cytosol"/>
    <property type="evidence" value="ECO:0007669"/>
    <property type="project" value="TreeGrafter"/>
</dbReference>
<feature type="binding site" evidence="12">
    <location>
        <position position="123"/>
    </location>
    <ligand>
        <name>Zn(2+)</name>
        <dbReference type="ChEBI" id="CHEBI:29105"/>
        <note>catalytic</note>
    </ligand>
</feature>
<evidence type="ECO:0000256" key="1">
    <source>
        <dbReference type="ARBA" id="ARBA00004694"/>
    </source>
</evidence>
<dbReference type="GO" id="GO:0006782">
    <property type="term" value="P:protoporphyrinogen IX biosynthetic process"/>
    <property type="evidence" value="ECO:0007669"/>
    <property type="project" value="UniProtKB-UniPathway"/>
</dbReference>
<dbReference type="GO" id="GO:0004655">
    <property type="term" value="F:porphobilinogen synthase activity"/>
    <property type="evidence" value="ECO:0007669"/>
    <property type="project" value="UniProtKB-EC"/>
</dbReference>
<dbReference type="EC" id="4.2.1.24" evidence="3"/>
<dbReference type="EMBL" id="BFAZ01000001">
    <property type="protein sequence ID" value="GBF40826.1"/>
    <property type="molecule type" value="Genomic_DNA"/>
</dbReference>
<evidence type="ECO:0000256" key="5">
    <source>
        <dbReference type="ARBA" id="ARBA00023133"/>
    </source>
</evidence>
<dbReference type="SMART" id="SM01004">
    <property type="entry name" value="ALAD"/>
    <property type="match status" value="1"/>
</dbReference>
<evidence type="ECO:0000256" key="3">
    <source>
        <dbReference type="ARBA" id="ARBA00012053"/>
    </source>
</evidence>
<comment type="similarity">
    <text evidence="2 13">Belongs to the ALAD family.</text>
</comment>
<dbReference type="SUPFAM" id="SSF51569">
    <property type="entry name" value="Aldolase"/>
    <property type="match status" value="1"/>
</dbReference>
<evidence type="ECO:0000256" key="6">
    <source>
        <dbReference type="ARBA" id="ARBA00023239"/>
    </source>
</evidence>
<evidence type="ECO:0000256" key="13">
    <source>
        <dbReference type="RuleBase" id="RU004161"/>
    </source>
</evidence>
<keyword evidence="5" id="KW-0350">Heme biosynthesis</keyword>
<sequence length="317" mass="35703">MKTKTLRLRSNQYLRHLSESGSLNVNKMIQPLFLVEGIDEKEPIKGLPDVYRDTNKTIYNQIESDLKSGVSQFLLFMVPSEKSDTSFSKDFYQSNISQIKKTFPEMFLWLDTCICSVTTTGHCCHFHPKGTINLELTLKRLSELALIYADSGADGIAPSDMMDGRVLSHRKILDENNHTHVPIMSYSTKFKSHFYGPFRGAADSSPQFGDRSGYQLDVRDKDTAIHTSVRDKEEGADLLMVKPGMTSIDLIGPIKEKTGLPTGAYQVSGEYASLVYLAKEGFLDFEDGLKETWDVFRRAGSSFLITYGARISKRLYS</sequence>
<keyword evidence="15" id="KW-1185">Reference proteome</keyword>
<dbReference type="PRINTS" id="PR00144">
    <property type="entry name" value="DALDHYDRTASE"/>
</dbReference>
<proteinExistence type="inferred from homology"/>
<evidence type="ECO:0000256" key="9">
    <source>
        <dbReference type="ARBA" id="ARBA00047651"/>
    </source>
</evidence>
<dbReference type="Pfam" id="PF00490">
    <property type="entry name" value="ALAD"/>
    <property type="match status" value="1"/>
</dbReference>
<feature type="active site" description="Schiff-base intermediate with substrate" evidence="10">
    <location>
        <position position="189"/>
    </location>
</feature>
<dbReference type="Proteomes" id="UP000245206">
    <property type="component" value="Unassembled WGS sequence"/>
</dbReference>
<keyword evidence="6" id="KW-0456">Lyase</keyword>